<dbReference type="GO" id="GO:0003676">
    <property type="term" value="F:nucleic acid binding"/>
    <property type="evidence" value="ECO:0007669"/>
    <property type="project" value="InterPro"/>
</dbReference>
<evidence type="ECO:0000256" key="1">
    <source>
        <dbReference type="SAM" id="MobiDB-lite"/>
    </source>
</evidence>
<dbReference type="HOGENOM" id="CLU_033666_15_1_1"/>
<evidence type="ECO:0008006" key="4">
    <source>
        <dbReference type="Google" id="ProtNLM"/>
    </source>
</evidence>
<gene>
    <name evidence="2" type="ORF">M404DRAFT_72756</name>
</gene>
<dbReference type="InterPro" id="IPR036397">
    <property type="entry name" value="RNaseH_sf"/>
</dbReference>
<organism evidence="2 3">
    <name type="scientific">Pisolithus tinctorius Marx 270</name>
    <dbReference type="NCBI Taxonomy" id="870435"/>
    <lineage>
        <taxon>Eukaryota</taxon>
        <taxon>Fungi</taxon>
        <taxon>Dikarya</taxon>
        <taxon>Basidiomycota</taxon>
        <taxon>Agaricomycotina</taxon>
        <taxon>Agaricomycetes</taxon>
        <taxon>Agaricomycetidae</taxon>
        <taxon>Boletales</taxon>
        <taxon>Sclerodermatineae</taxon>
        <taxon>Pisolithaceae</taxon>
        <taxon>Pisolithus</taxon>
    </lineage>
</organism>
<dbReference type="Proteomes" id="UP000054217">
    <property type="component" value="Unassembled WGS sequence"/>
</dbReference>
<dbReference type="OrthoDB" id="2627190at2759"/>
<dbReference type="InParanoid" id="A0A0C3P139"/>
<evidence type="ECO:0000313" key="2">
    <source>
        <dbReference type="EMBL" id="KIO01191.1"/>
    </source>
</evidence>
<sequence>KKKGEGLIAREVKGTVKCGSGSLMVWGCRRWNGAYVAILEQGLLQILEDSGIPEGHTTFQQGNGPKHTSRRAK</sequence>
<feature type="region of interest" description="Disordered" evidence="1">
    <location>
        <begin position="54"/>
        <end position="73"/>
    </location>
</feature>
<dbReference type="STRING" id="870435.A0A0C3P139"/>
<reference evidence="2 3" key="1">
    <citation type="submission" date="2014-04" db="EMBL/GenBank/DDBJ databases">
        <authorList>
            <consortium name="DOE Joint Genome Institute"/>
            <person name="Kuo A."/>
            <person name="Kohler A."/>
            <person name="Costa M.D."/>
            <person name="Nagy L.G."/>
            <person name="Floudas D."/>
            <person name="Copeland A."/>
            <person name="Barry K.W."/>
            <person name="Cichocki N."/>
            <person name="Veneault-Fourrey C."/>
            <person name="LaButti K."/>
            <person name="Lindquist E.A."/>
            <person name="Lipzen A."/>
            <person name="Lundell T."/>
            <person name="Morin E."/>
            <person name="Murat C."/>
            <person name="Sun H."/>
            <person name="Tunlid A."/>
            <person name="Henrissat B."/>
            <person name="Grigoriev I.V."/>
            <person name="Hibbett D.S."/>
            <person name="Martin F."/>
            <person name="Nordberg H.P."/>
            <person name="Cantor M.N."/>
            <person name="Hua S.X."/>
        </authorList>
    </citation>
    <scope>NUCLEOTIDE SEQUENCE [LARGE SCALE GENOMIC DNA]</scope>
    <source>
        <strain evidence="2 3">Marx 270</strain>
    </source>
</reference>
<name>A0A0C3P139_PISTI</name>
<dbReference type="EMBL" id="KN831990">
    <property type="protein sequence ID" value="KIO01191.1"/>
    <property type="molecule type" value="Genomic_DNA"/>
</dbReference>
<evidence type="ECO:0000313" key="3">
    <source>
        <dbReference type="Proteomes" id="UP000054217"/>
    </source>
</evidence>
<dbReference type="AlphaFoldDB" id="A0A0C3P139"/>
<protein>
    <recommendedName>
        <fullName evidence="4">Tc1-like transposase DDE domain-containing protein</fullName>
    </recommendedName>
</protein>
<proteinExistence type="predicted"/>
<feature type="non-terminal residue" evidence="2">
    <location>
        <position position="73"/>
    </location>
</feature>
<feature type="non-terminal residue" evidence="2">
    <location>
        <position position="1"/>
    </location>
</feature>
<keyword evidence="3" id="KW-1185">Reference proteome</keyword>
<accession>A0A0C3P139</accession>
<dbReference type="Gene3D" id="3.30.420.10">
    <property type="entry name" value="Ribonuclease H-like superfamily/Ribonuclease H"/>
    <property type="match status" value="1"/>
</dbReference>
<reference evidence="3" key="2">
    <citation type="submission" date="2015-01" db="EMBL/GenBank/DDBJ databases">
        <title>Evolutionary Origins and Diversification of the Mycorrhizal Mutualists.</title>
        <authorList>
            <consortium name="DOE Joint Genome Institute"/>
            <consortium name="Mycorrhizal Genomics Consortium"/>
            <person name="Kohler A."/>
            <person name="Kuo A."/>
            <person name="Nagy L.G."/>
            <person name="Floudas D."/>
            <person name="Copeland A."/>
            <person name="Barry K.W."/>
            <person name="Cichocki N."/>
            <person name="Veneault-Fourrey C."/>
            <person name="LaButti K."/>
            <person name="Lindquist E.A."/>
            <person name="Lipzen A."/>
            <person name="Lundell T."/>
            <person name="Morin E."/>
            <person name="Murat C."/>
            <person name="Riley R."/>
            <person name="Ohm R."/>
            <person name="Sun H."/>
            <person name="Tunlid A."/>
            <person name="Henrissat B."/>
            <person name="Grigoriev I.V."/>
            <person name="Hibbett D.S."/>
            <person name="Martin F."/>
        </authorList>
    </citation>
    <scope>NUCLEOTIDE SEQUENCE [LARGE SCALE GENOMIC DNA]</scope>
    <source>
        <strain evidence="3">Marx 270</strain>
    </source>
</reference>